<evidence type="ECO:0000259" key="10">
    <source>
        <dbReference type="PROSITE" id="PS50110"/>
    </source>
</evidence>
<dbReference type="InterPro" id="IPR051552">
    <property type="entry name" value="HptR"/>
</dbReference>
<evidence type="ECO:0000256" key="8">
    <source>
        <dbReference type="PROSITE-ProRule" id="PRU00169"/>
    </source>
</evidence>
<sequence>MKAIIIDDEKHVREGIQLLAEWHKYGIKEVFEAKDGEEAKTIINAQKPELVFTDMNMPNVDGIALLKWLDRLGYLNEVIVISGYDDYQYMRNAIYYGSFDYILKPIEPDVLNETLERAVTHWRERDQKQQFDLENDKVAKVVKPIYWDHLFSGIIDRSSVSEETLQKIKKEINVDIRNVPCTVALLHISFMIEQVFDRDEELAFFTLLNICNEYIGEAGVCFRNVNQRDQIVILLWDNVQGKSYIQKIHEAIYSFSARYCTTVVGAERQSVASAYHSAKETLLTFNLLNVKRWKQVVTRDKTDSRPVIHLLDYSQEISWALQSGSKGKIDEILDQLFQSMESTCNLSIKQLQIWEQQFEILKSNWLKEYQIDEPSLPSKRLCYWEEDGCFSFEYFQREKREDFYHLIDLLSDAKYCKSKSSIEEIAEYLVQHYDQDIKLQDIADHFYLSREYIARKFKQSYGDTVIGYLTNIRMEKAIDLLENPPFKNSGNRFKSRLSKRKIF</sequence>
<dbReference type="SMART" id="SM00342">
    <property type="entry name" value="HTH_ARAC"/>
    <property type="match status" value="1"/>
</dbReference>
<dbReference type="PANTHER" id="PTHR42713:SF3">
    <property type="entry name" value="TRANSCRIPTIONAL REGULATORY PROTEIN HPTR"/>
    <property type="match status" value="1"/>
</dbReference>
<name>W4VMT0_9BACI</name>
<dbReference type="eggNOG" id="COG4753">
    <property type="taxonomic scope" value="Bacteria"/>
</dbReference>
<accession>W4VMT0</accession>
<dbReference type="CDD" id="cd17536">
    <property type="entry name" value="REC_YesN-like"/>
    <property type="match status" value="1"/>
</dbReference>
<feature type="domain" description="Response regulatory" evidence="10">
    <location>
        <begin position="2"/>
        <end position="119"/>
    </location>
</feature>
<keyword evidence="5" id="KW-0805">Transcription regulation</keyword>
<evidence type="ECO:0000256" key="3">
    <source>
        <dbReference type="ARBA" id="ARBA00022553"/>
    </source>
</evidence>
<keyword evidence="12" id="KW-1185">Reference proteome</keyword>
<proteinExistence type="predicted"/>
<keyword evidence="7" id="KW-0804">Transcription</keyword>
<dbReference type="Pfam" id="PF00072">
    <property type="entry name" value="Response_reg"/>
    <property type="match status" value="1"/>
</dbReference>
<evidence type="ECO:0000256" key="4">
    <source>
        <dbReference type="ARBA" id="ARBA00023012"/>
    </source>
</evidence>
<dbReference type="PROSITE" id="PS50110">
    <property type="entry name" value="RESPONSE_REGULATORY"/>
    <property type="match status" value="1"/>
</dbReference>
<comment type="subcellular location">
    <subcellularLocation>
        <location evidence="1">Cytoplasm</location>
    </subcellularLocation>
</comment>
<evidence type="ECO:0000256" key="5">
    <source>
        <dbReference type="ARBA" id="ARBA00023015"/>
    </source>
</evidence>
<dbReference type="EMBL" id="BAVS01000025">
    <property type="protein sequence ID" value="GAE94492.1"/>
    <property type="molecule type" value="Genomic_DNA"/>
</dbReference>
<dbReference type="Gene3D" id="1.10.10.60">
    <property type="entry name" value="Homeodomain-like"/>
    <property type="match status" value="1"/>
</dbReference>
<dbReference type="Gene3D" id="3.40.50.2300">
    <property type="match status" value="1"/>
</dbReference>
<keyword evidence="4" id="KW-0902">Two-component regulatory system</keyword>
<dbReference type="GO" id="GO:0000160">
    <property type="term" value="P:phosphorelay signal transduction system"/>
    <property type="evidence" value="ECO:0007669"/>
    <property type="project" value="UniProtKB-KW"/>
</dbReference>
<dbReference type="SMART" id="SM00448">
    <property type="entry name" value="REC"/>
    <property type="match status" value="1"/>
</dbReference>
<dbReference type="STRING" id="1298598.JCM21714_3653"/>
<dbReference type="SUPFAM" id="SSF46689">
    <property type="entry name" value="Homeodomain-like"/>
    <property type="match status" value="1"/>
</dbReference>
<evidence type="ECO:0000313" key="11">
    <source>
        <dbReference type="EMBL" id="GAE94492.1"/>
    </source>
</evidence>
<evidence type="ECO:0000256" key="6">
    <source>
        <dbReference type="ARBA" id="ARBA00023125"/>
    </source>
</evidence>
<dbReference type="InterPro" id="IPR011006">
    <property type="entry name" value="CheY-like_superfamily"/>
</dbReference>
<dbReference type="Proteomes" id="UP000019102">
    <property type="component" value="Unassembled WGS sequence"/>
</dbReference>
<keyword evidence="3 8" id="KW-0597">Phosphoprotein</keyword>
<dbReference type="PANTHER" id="PTHR42713">
    <property type="entry name" value="HISTIDINE KINASE-RELATED"/>
    <property type="match status" value="1"/>
</dbReference>
<dbReference type="GO" id="GO:0003700">
    <property type="term" value="F:DNA-binding transcription factor activity"/>
    <property type="evidence" value="ECO:0007669"/>
    <property type="project" value="InterPro"/>
</dbReference>
<feature type="domain" description="HTH araC/xylS-type" evidence="9">
    <location>
        <begin position="423"/>
        <end position="481"/>
    </location>
</feature>
<evidence type="ECO:0000313" key="12">
    <source>
        <dbReference type="Proteomes" id="UP000019102"/>
    </source>
</evidence>
<keyword evidence="6" id="KW-0238">DNA-binding</keyword>
<protein>
    <submittedName>
        <fullName evidence="11">Two-component response regulator</fullName>
    </submittedName>
</protein>
<feature type="modified residue" description="4-aspartylphosphate" evidence="8">
    <location>
        <position position="54"/>
    </location>
</feature>
<dbReference type="InterPro" id="IPR001789">
    <property type="entry name" value="Sig_transdc_resp-reg_receiver"/>
</dbReference>
<keyword evidence="2" id="KW-0963">Cytoplasm</keyword>
<dbReference type="RefSeq" id="WP_035725059.1">
    <property type="nucleotide sequence ID" value="NZ_BAVS01000025.1"/>
</dbReference>
<dbReference type="eggNOG" id="COG2207">
    <property type="taxonomic scope" value="Bacteria"/>
</dbReference>
<gene>
    <name evidence="11" type="ORF">JCM21714_3653</name>
</gene>
<evidence type="ECO:0000256" key="1">
    <source>
        <dbReference type="ARBA" id="ARBA00004496"/>
    </source>
</evidence>
<evidence type="ECO:0000256" key="2">
    <source>
        <dbReference type="ARBA" id="ARBA00022490"/>
    </source>
</evidence>
<dbReference type="InterPro" id="IPR009057">
    <property type="entry name" value="Homeodomain-like_sf"/>
</dbReference>
<dbReference type="InterPro" id="IPR018060">
    <property type="entry name" value="HTH_AraC"/>
</dbReference>
<reference evidence="11 12" key="1">
    <citation type="journal article" date="2014" name="Genome Announc.">
        <title>Draft Genome Sequence of the Boron-Tolerant and Moderately Halotolerant Bacterium Gracilibacillus boraciitolerans JCM 21714T.</title>
        <authorList>
            <person name="Ahmed I."/>
            <person name="Oshima K."/>
            <person name="Suda W."/>
            <person name="Kitamura K."/>
            <person name="Iida T."/>
            <person name="Ohmori Y."/>
            <person name="Fujiwara T."/>
            <person name="Hattori M."/>
            <person name="Ohkuma M."/>
        </authorList>
    </citation>
    <scope>NUCLEOTIDE SEQUENCE [LARGE SCALE GENOMIC DNA]</scope>
    <source>
        <strain evidence="11 12">JCM 21714</strain>
    </source>
</reference>
<comment type="caution">
    <text evidence="11">The sequence shown here is derived from an EMBL/GenBank/DDBJ whole genome shotgun (WGS) entry which is preliminary data.</text>
</comment>
<dbReference type="GO" id="GO:0043565">
    <property type="term" value="F:sequence-specific DNA binding"/>
    <property type="evidence" value="ECO:0007669"/>
    <property type="project" value="InterPro"/>
</dbReference>
<dbReference type="PROSITE" id="PS01124">
    <property type="entry name" value="HTH_ARAC_FAMILY_2"/>
    <property type="match status" value="1"/>
</dbReference>
<dbReference type="SUPFAM" id="SSF52172">
    <property type="entry name" value="CheY-like"/>
    <property type="match status" value="1"/>
</dbReference>
<evidence type="ECO:0000259" key="9">
    <source>
        <dbReference type="PROSITE" id="PS01124"/>
    </source>
</evidence>
<organism evidence="11 12">
    <name type="scientific">Gracilibacillus boraciitolerans JCM 21714</name>
    <dbReference type="NCBI Taxonomy" id="1298598"/>
    <lineage>
        <taxon>Bacteria</taxon>
        <taxon>Bacillati</taxon>
        <taxon>Bacillota</taxon>
        <taxon>Bacilli</taxon>
        <taxon>Bacillales</taxon>
        <taxon>Bacillaceae</taxon>
        <taxon>Gracilibacillus</taxon>
    </lineage>
</organism>
<evidence type="ECO:0000256" key="7">
    <source>
        <dbReference type="ARBA" id="ARBA00023163"/>
    </source>
</evidence>
<dbReference type="GO" id="GO:0005737">
    <property type="term" value="C:cytoplasm"/>
    <property type="evidence" value="ECO:0007669"/>
    <property type="project" value="UniProtKB-SubCell"/>
</dbReference>
<dbReference type="AlphaFoldDB" id="W4VMT0"/>